<evidence type="ECO:0000313" key="1">
    <source>
        <dbReference type="EMBL" id="CDG41253.1"/>
    </source>
</evidence>
<evidence type="ECO:0000313" key="2">
    <source>
        <dbReference type="Proteomes" id="UP000027583"/>
    </source>
</evidence>
<organism evidence="1 2">
    <name type="scientific">Asaia bogorensis</name>
    <dbReference type="NCBI Taxonomy" id="91915"/>
    <lineage>
        <taxon>Bacteria</taxon>
        <taxon>Pseudomonadati</taxon>
        <taxon>Pseudomonadota</taxon>
        <taxon>Alphaproteobacteria</taxon>
        <taxon>Acetobacterales</taxon>
        <taxon>Acetobacteraceae</taxon>
        <taxon>Asaia</taxon>
    </lineage>
</organism>
<comment type="caution">
    <text evidence="1">The sequence shown here is derived from an EMBL/GenBank/DDBJ whole genome shotgun (WGS) entry which is preliminary data.</text>
</comment>
<name>A0A060QKC7_9PROT</name>
<accession>A0A060QKC7</accession>
<dbReference type="EMBL" id="CBLX010000027">
    <property type="protein sequence ID" value="CDG41253.1"/>
    <property type="molecule type" value="Genomic_DNA"/>
</dbReference>
<protein>
    <submittedName>
        <fullName evidence="1">Uncharacterized protein</fullName>
    </submittedName>
</protein>
<reference evidence="1 2" key="1">
    <citation type="journal article" date="2014" name="Genome Biol. Evol.">
        <title>Acetic acid bacteria genomes reveal functional traits for adaptation to life in insect guts.</title>
        <authorList>
            <person name="Chouaia B."/>
            <person name="Gaiarsa S."/>
            <person name="Crotti E."/>
            <person name="Comandatore F."/>
            <person name="Degli Esposti M."/>
            <person name="Ricci I."/>
            <person name="Alma A."/>
            <person name="Favia G."/>
            <person name="Bandi C."/>
            <person name="Daffonchio D."/>
        </authorList>
    </citation>
    <scope>NUCLEOTIDE SEQUENCE [LARGE SCALE GENOMIC DNA]</scope>
    <source>
        <strain evidence="1 2">SF2.1</strain>
    </source>
</reference>
<reference evidence="1 2" key="2">
    <citation type="journal article" date="2014" name="PLoS ONE">
        <title>Evolution of mitochondria reconstructed from the energy metabolism of living bacteria.</title>
        <authorList>
            <person name="Degli Esposti M."/>
            <person name="Chouaia B."/>
            <person name="Comandatore F."/>
            <person name="Crotti E."/>
            <person name="Sassera D."/>
            <person name="Lievens P.M."/>
            <person name="Daffonchio D."/>
            <person name="Bandi C."/>
        </authorList>
    </citation>
    <scope>NUCLEOTIDE SEQUENCE [LARGE SCALE GENOMIC DNA]</scope>
    <source>
        <strain evidence="1 2">SF2.1</strain>
    </source>
</reference>
<proteinExistence type="predicted"/>
<sequence>MVLSAINLQIPHHAQGIPSNGSHGLSSCLVNWPSRAEPSIQSRPLFAQSRIKLSQEDVISAQCQAFPRLQRPGSVCMT</sequence>
<gene>
    <name evidence="1" type="ORF">ASAP_3208</name>
</gene>
<dbReference type="Proteomes" id="UP000027583">
    <property type="component" value="Unassembled WGS sequence"/>
</dbReference>
<dbReference type="AlphaFoldDB" id="A0A060QKC7"/>